<keyword evidence="1" id="KW-0732">Signal</keyword>
<name>A0A067MFE4_BOTB1</name>
<organism evidence="2 3">
    <name type="scientific">Botryobasidium botryosum (strain FD-172 SS1)</name>
    <dbReference type="NCBI Taxonomy" id="930990"/>
    <lineage>
        <taxon>Eukaryota</taxon>
        <taxon>Fungi</taxon>
        <taxon>Dikarya</taxon>
        <taxon>Basidiomycota</taxon>
        <taxon>Agaricomycotina</taxon>
        <taxon>Agaricomycetes</taxon>
        <taxon>Cantharellales</taxon>
        <taxon>Botryobasidiaceae</taxon>
        <taxon>Botryobasidium</taxon>
    </lineage>
</organism>
<accession>A0A067MFE4</accession>
<feature type="chain" id="PRO_5001645530" evidence="1">
    <location>
        <begin position="21"/>
        <end position="72"/>
    </location>
</feature>
<dbReference type="EMBL" id="KL198037">
    <property type="protein sequence ID" value="KDQ14508.1"/>
    <property type="molecule type" value="Genomic_DNA"/>
</dbReference>
<keyword evidence="3" id="KW-1185">Reference proteome</keyword>
<evidence type="ECO:0000313" key="2">
    <source>
        <dbReference type="EMBL" id="KDQ14508.1"/>
    </source>
</evidence>
<evidence type="ECO:0000256" key="1">
    <source>
        <dbReference type="SAM" id="SignalP"/>
    </source>
</evidence>
<dbReference type="Proteomes" id="UP000027195">
    <property type="component" value="Unassembled WGS sequence"/>
</dbReference>
<proteinExistence type="predicted"/>
<dbReference type="HOGENOM" id="CLU_2721876_0_0_1"/>
<dbReference type="InParanoid" id="A0A067MFE4"/>
<reference evidence="3" key="1">
    <citation type="journal article" date="2014" name="Proc. Natl. Acad. Sci. U.S.A.">
        <title>Extensive sampling of basidiomycete genomes demonstrates inadequacy of the white-rot/brown-rot paradigm for wood decay fungi.</title>
        <authorList>
            <person name="Riley R."/>
            <person name="Salamov A.A."/>
            <person name="Brown D.W."/>
            <person name="Nagy L.G."/>
            <person name="Floudas D."/>
            <person name="Held B.W."/>
            <person name="Levasseur A."/>
            <person name="Lombard V."/>
            <person name="Morin E."/>
            <person name="Otillar R."/>
            <person name="Lindquist E.A."/>
            <person name="Sun H."/>
            <person name="LaButti K.M."/>
            <person name="Schmutz J."/>
            <person name="Jabbour D."/>
            <person name="Luo H."/>
            <person name="Baker S.E."/>
            <person name="Pisabarro A.G."/>
            <person name="Walton J.D."/>
            <person name="Blanchette R.A."/>
            <person name="Henrissat B."/>
            <person name="Martin F."/>
            <person name="Cullen D."/>
            <person name="Hibbett D.S."/>
            <person name="Grigoriev I.V."/>
        </authorList>
    </citation>
    <scope>NUCLEOTIDE SEQUENCE [LARGE SCALE GENOMIC DNA]</scope>
    <source>
        <strain evidence="3">FD-172 SS1</strain>
    </source>
</reference>
<dbReference type="AlphaFoldDB" id="A0A067MFE4"/>
<evidence type="ECO:0000313" key="3">
    <source>
        <dbReference type="Proteomes" id="UP000027195"/>
    </source>
</evidence>
<gene>
    <name evidence="2" type="ORF">BOTBODRAFT_32635</name>
</gene>
<sequence>MHFPFTIALLLTATSAFAAAIPRDALPADASVIRSEQSDAVVDSFRDWKKRVEIPHEDTWRPWKREGDSARV</sequence>
<feature type="signal peptide" evidence="1">
    <location>
        <begin position="1"/>
        <end position="20"/>
    </location>
</feature>
<protein>
    <submittedName>
        <fullName evidence="2">Uncharacterized protein</fullName>
    </submittedName>
</protein>